<keyword evidence="2" id="KW-1185">Reference proteome</keyword>
<reference evidence="1" key="2">
    <citation type="journal article" date="2023" name="IMA Fungus">
        <title>Comparative genomic study of the Penicillium genus elucidates a diverse pangenome and 15 lateral gene transfer events.</title>
        <authorList>
            <person name="Petersen C."/>
            <person name="Sorensen T."/>
            <person name="Nielsen M.R."/>
            <person name="Sondergaard T.E."/>
            <person name="Sorensen J.L."/>
            <person name="Fitzpatrick D.A."/>
            <person name="Frisvad J.C."/>
            <person name="Nielsen K.L."/>
        </authorList>
    </citation>
    <scope>NUCLEOTIDE SEQUENCE</scope>
    <source>
        <strain evidence="1">IBT 16125</strain>
    </source>
</reference>
<proteinExistence type="predicted"/>
<evidence type="ECO:0000313" key="1">
    <source>
        <dbReference type="EMBL" id="KAJ5455756.1"/>
    </source>
</evidence>
<organism evidence="1 2">
    <name type="scientific">Penicillium daleae</name>
    <dbReference type="NCBI Taxonomy" id="63821"/>
    <lineage>
        <taxon>Eukaryota</taxon>
        <taxon>Fungi</taxon>
        <taxon>Dikarya</taxon>
        <taxon>Ascomycota</taxon>
        <taxon>Pezizomycotina</taxon>
        <taxon>Eurotiomycetes</taxon>
        <taxon>Eurotiomycetidae</taxon>
        <taxon>Eurotiales</taxon>
        <taxon>Aspergillaceae</taxon>
        <taxon>Penicillium</taxon>
    </lineage>
</organism>
<dbReference type="AlphaFoldDB" id="A0AAD6CA96"/>
<reference evidence="1" key="1">
    <citation type="submission" date="2022-12" db="EMBL/GenBank/DDBJ databases">
        <authorList>
            <person name="Petersen C."/>
        </authorList>
    </citation>
    <scope>NUCLEOTIDE SEQUENCE</scope>
    <source>
        <strain evidence="1">IBT 16125</strain>
    </source>
</reference>
<name>A0AAD6CA96_9EURO</name>
<comment type="caution">
    <text evidence="1">The sequence shown here is derived from an EMBL/GenBank/DDBJ whole genome shotgun (WGS) entry which is preliminary data.</text>
</comment>
<gene>
    <name evidence="1" type="ORF">N7458_004020</name>
</gene>
<dbReference type="RefSeq" id="XP_056768129.1">
    <property type="nucleotide sequence ID" value="XM_056907402.1"/>
</dbReference>
<dbReference type="GeneID" id="81597645"/>
<sequence length="229" mass="25792">MSLFPDFSVSVRLQRLQLAVSTANTCYYANLGNPTQTTRPADPINSLNPTNPFNRSQPANPANPAMSDLHLVGYGHPVGPALGGLESLWVMIYMKRSPRPHQASPVNKRSEDFTPVFVGHVQLYAVADKYNIHTLRRAVLANINETLSAYKMYYEAVEALIEFVPYAYANTRPVYSKIDDLRDLVVRYVISNLGDLGGHRQFKKLLHNGGDFVTDSWQLTWHGTHEWMS</sequence>
<protein>
    <submittedName>
        <fullName evidence="1">Uncharacterized protein</fullName>
    </submittedName>
</protein>
<dbReference type="EMBL" id="JAPVEA010000004">
    <property type="protein sequence ID" value="KAJ5455756.1"/>
    <property type="molecule type" value="Genomic_DNA"/>
</dbReference>
<evidence type="ECO:0000313" key="2">
    <source>
        <dbReference type="Proteomes" id="UP001213681"/>
    </source>
</evidence>
<dbReference type="Proteomes" id="UP001213681">
    <property type="component" value="Unassembled WGS sequence"/>
</dbReference>
<accession>A0AAD6CA96</accession>